<feature type="transmembrane region" description="Helical" evidence="1">
    <location>
        <begin position="63"/>
        <end position="84"/>
    </location>
</feature>
<proteinExistence type="predicted"/>
<dbReference type="Pfam" id="PF12730">
    <property type="entry name" value="ABC2_membrane_4"/>
    <property type="match status" value="1"/>
</dbReference>
<feature type="transmembrane region" description="Helical" evidence="1">
    <location>
        <begin position="151"/>
        <end position="173"/>
    </location>
</feature>
<organism evidence="2 3">
    <name type="scientific">Streptomyces griseorubiginosus</name>
    <dbReference type="NCBI Taxonomy" id="67304"/>
    <lineage>
        <taxon>Bacteria</taxon>
        <taxon>Bacillati</taxon>
        <taxon>Actinomycetota</taxon>
        <taxon>Actinomycetes</taxon>
        <taxon>Kitasatosporales</taxon>
        <taxon>Streptomycetaceae</taxon>
        <taxon>Streptomyces</taxon>
    </lineage>
</organism>
<evidence type="ECO:0000313" key="2">
    <source>
        <dbReference type="EMBL" id="KUN66320.1"/>
    </source>
</evidence>
<feature type="transmembrane region" description="Helical" evidence="1">
    <location>
        <begin position="180"/>
        <end position="199"/>
    </location>
</feature>
<protein>
    <recommendedName>
        <fullName evidence="4">ABC-2 family transporter</fullName>
    </recommendedName>
</protein>
<name>A0A124H576_9ACTN</name>
<accession>A0A124H576</accession>
<gene>
    <name evidence="2" type="ORF">AQJ54_18380</name>
</gene>
<evidence type="ECO:0000313" key="3">
    <source>
        <dbReference type="Proteomes" id="UP000054375"/>
    </source>
</evidence>
<sequence>MSETLAAVRAETTKLRGIRGTQVSLLLFAAVSILIAALGGWSAKNALESDNPSLRSDFTPEQAGLDGILYGQLALIVFGVLVVTSEYTSGMMRVSLLAVPRRGRLYAAKMGVTALAALTASVPVTVLGYLVTQAALGSHGSSLGASGVPRALAGSVVYLTLMCLFAAGVAAIARSAVVPLAVLLPMVLAGTHILSLIGATKEMARYFPDQAGNELLTVDSPHTAFGFTVLLAWTVAAVGWGWVRQRRWDS</sequence>
<feature type="transmembrane region" description="Helical" evidence="1">
    <location>
        <begin position="105"/>
        <end position="131"/>
    </location>
</feature>
<dbReference type="RefSeq" id="WP_062022670.1">
    <property type="nucleotide sequence ID" value="NZ_JBEOZZ010000002.1"/>
</dbReference>
<evidence type="ECO:0000256" key="1">
    <source>
        <dbReference type="SAM" id="Phobius"/>
    </source>
</evidence>
<dbReference type="AlphaFoldDB" id="A0A124H576"/>
<comment type="caution">
    <text evidence="2">The sequence shown here is derived from an EMBL/GenBank/DDBJ whole genome shotgun (WGS) entry which is preliminary data.</text>
</comment>
<keyword evidence="1" id="KW-0812">Transmembrane</keyword>
<keyword evidence="1" id="KW-0472">Membrane</keyword>
<dbReference type="Proteomes" id="UP000054375">
    <property type="component" value="Unassembled WGS sequence"/>
</dbReference>
<evidence type="ECO:0008006" key="4">
    <source>
        <dbReference type="Google" id="ProtNLM"/>
    </source>
</evidence>
<feature type="transmembrane region" description="Helical" evidence="1">
    <location>
        <begin position="224"/>
        <end position="243"/>
    </location>
</feature>
<dbReference type="EMBL" id="LMWV01000015">
    <property type="protein sequence ID" value="KUN66320.1"/>
    <property type="molecule type" value="Genomic_DNA"/>
</dbReference>
<keyword evidence="1" id="KW-1133">Transmembrane helix</keyword>
<feature type="transmembrane region" description="Helical" evidence="1">
    <location>
        <begin position="23"/>
        <end position="43"/>
    </location>
</feature>
<keyword evidence="3" id="KW-1185">Reference proteome</keyword>
<accession>A0A101S2T5</accession>
<reference evidence="2 3" key="1">
    <citation type="submission" date="2015-10" db="EMBL/GenBank/DDBJ databases">
        <title>Draft genome sequence of Streptomyces griseorubiginosus DSM 40469, type strain for the species Streptomyces griseorubiginosus.</title>
        <authorList>
            <person name="Ruckert C."/>
            <person name="Winkler A."/>
            <person name="Kalinowski J."/>
            <person name="Kampfer P."/>
            <person name="Glaeser S."/>
        </authorList>
    </citation>
    <scope>NUCLEOTIDE SEQUENCE [LARGE SCALE GENOMIC DNA]</scope>
    <source>
        <strain evidence="2 3">DSM 40469</strain>
    </source>
</reference>